<evidence type="ECO:0000256" key="10">
    <source>
        <dbReference type="PROSITE-ProRule" id="PRU00117"/>
    </source>
</evidence>
<dbReference type="InterPro" id="IPR004087">
    <property type="entry name" value="KH_dom"/>
</dbReference>
<dbReference type="Gene3D" id="4.10.60.10">
    <property type="entry name" value="Zinc finger, CCHC-type"/>
    <property type="match status" value="1"/>
</dbReference>
<evidence type="ECO:0000313" key="15">
    <source>
        <dbReference type="EMBL" id="KRX04301.1"/>
    </source>
</evidence>
<keyword evidence="7 10" id="KW-0694">RNA-binding</keyword>
<evidence type="ECO:0000256" key="1">
    <source>
        <dbReference type="ARBA" id="ARBA00004123"/>
    </source>
</evidence>
<dbReference type="GO" id="GO:0006508">
    <property type="term" value="P:proteolysis"/>
    <property type="evidence" value="ECO:0007669"/>
    <property type="project" value="InterPro"/>
</dbReference>
<feature type="compositionally biased region" description="Polar residues" evidence="12">
    <location>
        <begin position="626"/>
        <end position="639"/>
    </location>
</feature>
<protein>
    <recommendedName>
        <fullName evidence="11">Branchpoint-bridging protein</fullName>
    </recommendedName>
</protein>
<dbReference type="GO" id="GO:0005681">
    <property type="term" value="C:spliceosomal complex"/>
    <property type="evidence" value="ECO:0007669"/>
    <property type="project" value="UniProtKB-KW"/>
</dbReference>
<evidence type="ECO:0000313" key="16">
    <source>
        <dbReference type="Proteomes" id="UP000054937"/>
    </source>
</evidence>
<dbReference type="InterPro" id="IPR012338">
    <property type="entry name" value="Beta-lactam/transpept-like"/>
</dbReference>
<feature type="domain" description="CCHC-type" evidence="14">
    <location>
        <begin position="489"/>
        <end position="505"/>
    </location>
</feature>
<sequence length="639" mass="74042">MENKDGDQKIIEQFLEKQIFLITKNAKVRDAINAQLPINLQISPISLFYSMILEGANDSAIALAENFGILIYLKQTLQKSEMEELLTNELQFKQKMIKLVDKVKPIKLFIEKMNSIRHTLNLKNTFFTNVTGLSDKQNLTSVEDCAKLCSYCMNINLFSKDEIKIGDKTLFTIDHEHILNDEEQPKRKSKWGAKPDRKKKLHKPVVFDPLRMLMQNGPLAIQFGQNMNLQNQGQVQSEERKSRWGPAHEKTFHPPLLHYIPREITQDQLEYLIRCYRLDEMISQQEYNQETILDDQDCRSPSPPPEYNAAGQRTNTREMRAKDDFKREKNDLIEECMKIEPNFVPPKDYRPPKKSVKIYIPQQTYGAENNYVGRIIGPNGSTQKKLEKESKCKISLRGQGSAMNKRNEVDSNDKLHVFLQAETDEDLLKGQELVMEILGTDPNDKPQSNQLQVFQSFFQDDSQQICENCHERGHRSYACPKPKSKIQIKCEICGEKSHVTMDCPNKRQYDEMMQQKKAMESDFGKADNFRQFLQSVEGQNAQALLQQQQQSEQNKQNQAKERAQTYFLTDEVRSDQIKQITFDPNQNLLGADPYKRQFQAPEQFQNIQQTSQPNGGKTYNAHENIITPQSINSQNKSKK</sequence>
<organism evidence="15 16">
    <name type="scientific">Pseudocohnilembus persalinus</name>
    <name type="common">Ciliate</name>
    <dbReference type="NCBI Taxonomy" id="266149"/>
    <lineage>
        <taxon>Eukaryota</taxon>
        <taxon>Sar</taxon>
        <taxon>Alveolata</taxon>
        <taxon>Ciliophora</taxon>
        <taxon>Intramacronucleata</taxon>
        <taxon>Oligohymenophorea</taxon>
        <taxon>Scuticociliatia</taxon>
        <taxon>Philasterida</taxon>
        <taxon>Pseudocohnilembidae</taxon>
        <taxon>Pseudocohnilembus</taxon>
    </lineage>
</organism>
<evidence type="ECO:0000256" key="4">
    <source>
        <dbReference type="ARBA" id="ARBA00022723"/>
    </source>
</evidence>
<dbReference type="Gene3D" id="3.30.1370.10">
    <property type="entry name" value="K Homology domain, type 1"/>
    <property type="match status" value="1"/>
</dbReference>
<dbReference type="SUPFAM" id="SSF54791">
    <property type="entry name" value="Eukaryotic type KH-domain (KH-domain type I)"/>
    <property type="match status" value="1"/>
</dbReference>
<feature type="region of interest" description="Disordered" evidence="12">
    <location>
        <begin position="294"/>
        <end position="314"/>
    </location>
</feature>
<dbReference type="GO" id="GO:0003729">
    <property type="term" value="F:mRNA binding"/>
    <property type="evidence" value="ECO:0007669"/>
    <property type="project" value="TreeGrafter"/>
</dbReference>
<evidence type="ECO:0000256" key="9">
    <source>
        <dbReference type="ARBA" id="ARBA00023242"/>
    </source>
</evidence>
<keyword evidence="11" id="KW-0747">Spliceosome</keyword>
<dbReference type="GO" id="GO:0000398">
    <property type="term" value="P:mRNA splicing, via spliceosome"/>
    <property type="evidence" value="ECO:0007669"/>
    <property type="project" value="UniProtKB-UniRule"/>
</dbReference>
<keyword evidence="16" id="KW-1185">Reference proteome</keyword>
<gene>
    <name evidence="15" type="ORF">PPERSA_11425</name>
</gene>
<dbReference type="GO" id="GO:0008270">
    <property type="term" value="F:zinc ion binding"/>
    <property type="evidence" value="ECO:0007669"/>
    <property type="project" value="UniProtKB-UniRule"/>
</dbReference>
<dbReference type="Proteomes" id="UP000054937">
    <property type="component" value="Unassembled WGS sequence"/>
</dbReference>
<keyword evidence="3 11" id="KW-0507">mRNA processing</keyword>
<comment type="caution">
    <text evidence="15">The sequence shown here is derived from an EMBL/GenBank/DDBJ whole genome shotgun (WGS) entry which is preliminary data.</text>
</comment>
<dbReference type="GO" id="GO:0048024">
    <property type="term" value="P:regulation of mRNA splicing, via spliceosome"/>
    <property type="evidence" value="ECO:0007669"/>
    <property type="project" value="TreeGrafter"/>
</dbReference>
<dbReference type="InterPro" id="IPR047086">
    <property type="entry name" value="SF1-HH_sf"/>
</dbReference>
<accession>A0A0V0QQ24</accession>
<evidence type="ECO:0000256" key="2">
    <source>
        <dbReference type="ARBA" id="ARBA00010382"/>
    </source>
</evidence>
<dbReference type="InParanoid" id="A0A0V0QQ24"/>
<keyword evidence="6 11" id="KW-0862">Zinc</keyword>
<dbReference type="SUPFAM" id="SSF57756">
    <property type="entry name" value="Retrovirus zinc finger-like domains"/>
    <property type="match status" value="1"/>
</dbReference>
<dbReference type="Pfam" id="PF22675">
    <property type="entry name" value="KH-I_KHDC4-BBP"/>
    <property type="match status" value="1"/>
</dbReference>
<keyword evidence="5 11" id="KW-0863">Zinc-finger</keyword>
<reference evidence="15 16" key="1">
    <citation type="journal article" date="2015" name="Sci. Rep.">
        <title>Genome of the facultative scuticociliatosis pathogen Pseudocohnilembus persalinus provides insight into its virulence through horizontal gene transfer.</title>
        <authorList>
            <person name="Xiong J."/>
            <person name="Wang G."/>
            <person name="Cheng J."/>
            <person name="Tian M."/>
            <person name="Pan X."/>
            <person name="Warren A."/>
            <person name="Jiang C."/>
            <person name="Yuan D."/>
            <person name="Miao W."/>
        </authorList>
    </citation>
    <scope>NUCLEOTIDE SEQUENCE [LARGE SCALE GENOMIC DNA]</scope>
    <source>
        <strain evidence="15">36N120E</strain>
    </source>
</reference>
<evidence type="ECO:0000259" key="13">
    <source>
        <dbReference type="SMART" id="SM00322"/>
    </source>
</evidence>
<name>A0A0V0QQ24_PSEPJ</name>
<evidence type="ECO:0000256" key="6">
    <source>
        <dbReference type="ARBA" id="ARBA00022833"/>
    </source>
</evidence>
<dbReference type="InterPro" id="IPR055256">
    <property type="entry name" value="KH_1_KHDC4/BBP-like"/>
</dbReference>
<dbReference type="PANTHER" id="PTHR11208">
    <property type="entry name" value="RNA-BINDING PROTEIN RELATED"/>
    <property type="match status" value="1"/>
</dbReference>
<dbReference type="SMART" id="SM00322">
    <property type="entry name" value="KH"/>
    <property type="match status" value="1"/>
</dbReference>
<dbReference type="Pfam" id="PF00768">
    <property type="entry name" value="Peptidase_S11"/>
    <property type="match status" value="1"/>
</dbReference>
<dbReference type="SMART" id="SM00343">
    <property type="entry name" value="ZnF_C2HC"/>
    <property type="match status" value="2"/>
</dbReference>
<dbReference type="InterPro" id="IPR045071">
    <property type="entry name" value="BBP-like"/>
</dbReference>
<dbReference type="OrthoDB" id="6777263at2759"/>
<dbReference type="PROSITE" id="PS50084">
    <property type="entry name" value="KH_TYPE_1"/>
    <property type="match status" value="1"/>
</dbReference>
<evidence type="ECO:0000256" key="3">
    <source>
        <dbReference type="ARBA" id="ARBA00022664"/>
    </source>
</evidence>
<evidence type="ECO:0000256" key="12">
    <source>
        <dbReference type="SAM" id="MobiDB-lite"/>
    </source>
</evidence>
<evidence type="ECO:0000256" key="8">
    <source>
        <dbReference type="ARBA" id="ARBA00023187"/>
    </source>
</evidence>
<feature type="region of interest" description="Disordered" evidence="12">
    <location>
        <begin position="600"/>
        <end position="639"/>
    </location>
</feature>
<keyword evidence="8 11" id="KW-0508">mRNA splicing</keyword>
<dbReference type="PANTHER" id="PTHR11208:SF45">
    <property type="entry name" value="SPLICING FACTOR 1"/>
    <property type="match status" value="1"/>
</dbReference>
<dbReference type="InterPro" id="IPR001967">
    <property type="entry name" value="Peptidase_S11_N"/>
</dbReference>
<dbReference type="GO" id="GO:0009002">
    <property type="term" value="F:serine-type D-Ala-D-Ala carboxypeptidase activity"/>
    <property type="evidence" value="ECO:0007669"/>
    <property type="project" value="InterPro"/>
</dbReference>
<dbReference type="InterPro" id="IPR036612">
    <property type="entry name" value="KH_dom_type_1_sf"/>
</dbReference>
<dbReference type="InterPro" id="IPR036875">
    <property type="entry name" value="Znf_CCHC_sf"/>
</dbReference>
<feature type="compositionally biased region" description="Polar residues" evidence="12">
    <location>
        <begin position="600"/>
        <end position="617"/>
    </location>
</feature>
<dbReference type="InterPro" id="IPR001878">
    <property type="entry name" value="Znf_CCHC"/>
</dbReference>
<dbReference type="Gene3D" id="3.40.710.10">
    <property type="entry name" value="DD-peptidase/beta-lactamase superfamily"/>
    <property type="match status" value="1"/>
</dbReference>
<evidence type="ECO:0000256" key="7">
    <source>
        <dbReference type="ARBA" id="ARBA00022884"/>
    </source>
</evidence>
<dbReference type="Gene3D" id="6.10.140.1790">
    <property type="match status" value="1"/>
</dbReference>
<dbReference type="GO" id="GO:0045131">
    <property type="term" value="F:pre-mRNA branch point binding"/>
    <property type="evidence" value="ECO:0007669"/>
    <property type="project" value="UniProtKB-UniRule"/>
</dbReference>
<keyword evidence="9 11" id="KW-0539">Nucleus</keyword>
<comment type="function">
    <text evidence="11">Necessary for the splicing of pre-mRNA. Has a role in the recognition of the branch site (5'-UACUAAC-3'), the pyrimidine tract and the 3'-splice site at the 3'-end of introns.</text>
</comment>
<keyword evidence="4 11" id="KW-0479">Metal-binding</keyword>
<dbReference type="EMBL" id="LDAU01000120">
    <property type="protein sequence ID" value="KRX04301.1"/>
    <property type="molecule type" value="Genomic_DNA"/>
</dbReference>
<dbReference type="InterPro" id="IPR032570">
    <property type="entry name" value="SF1-HH"/>
</dbReference>
<proteinExistence type="inferred from homology"/>
<comment type="similarity">
    <text evidence="2 11">Belongs to the BBP/SF1 family.</text>
</comment>
<evidence type="ECO:0000256" key="5">
    <source>
        <dbReference type="ARBA" id="ARBA00022771"/>
    </source>
</evidence>
<evidence type="ECO:0000256" key="11">
    <source>
        <dbReference type="RuleBase" id="RU367126"/>
    </source>
</evidence>
<dbReference type="SUPFAM" id="SSF56601">
    <property type="entry name" value="beta-lactamase/transpeptidase-like"/>
    <property type="match status" value="1"/>
</dbReference>
<evidence type="ECO:0000259" key="14">
    <source>
        <dbReference type="SMART" id="SM00343"/>
    </source>
</evidence>
<feature type="domain" description="CCHC-type" evidence="14">
    <location>
        <begin position="465"/>
        <end position="481"/>
    </location>
</feature>
<dbReference type="AlphaFoldDB" id="A0A0V0QQ24"/>
<comment type="subcellular location">
    <subcellularLocation>
        <location evidence="1 11">Nucleus</location>
    </subcellularLocation>
</comment>
<feature type="domain" description="K Homology" evidence="13">
    <location>
        <begin position="352"/>
        <end position="439"/>
    </location>
</feature>
<dbReference type="Pfam" id="PF16275">
    <property type="entry name" value="SF1-HH"/>
    <property type="match status" value="1"/>
</dbReference>